<dbReference type="OrthoDB" id="9757940at2"/>
<dbReference type="RefSeq" id="WP_077243995.1">
    <property type="nucleotide sequence ID" value="NZ_MUZR01000014.1"/>
</dbReference>
<accession>A0A1V2ZZN2</accession>
<sequence length="1034" mass="112852">MNPPGGDNAGSGFNAATWAIQRARLVVFLTALLVLGGTWAFIDMGKLEDPEFTVPTALVQTGYPGARATRVEEEVTEVLERHIQQLDELDELESVSRHGESVIFVHVDEALGDQAQRQVWDELERTVRAAVPDLPEGIRGPLVDDDYGDVFGTLLAIHGEGYSHRELHDYADELRRELLRLPGVARAELFGDRGERIFVETRRSRLAALDLHPGVIIQALERQNVVAPGGAIELEEDRVRLFVSGVFESVDDVRNLAIHNPETGERFQLRDVAEVHRGDAEPPERMLRYNGQPAVALGVSPTEGTNVVALGDDVLERIQALRGDRPVGIDIDTVNFQPETVRAAILDFGGNLATAVVIVLGVLLVALGWRTGLIVGMGVPLTILATFFVMWVAGIELHRVSLGALIVVLGMLVDNAIVVAELMMTRIRRGTERLQAAREAVSETGGPLLIGTLIAALAFSPISMTPTLVGEFTRSLFWVVAIALGLSWLLAVTLTALLAWRWLPAPANGDPTGTETPGIGTQLLALYRRALTAMLRHRRRTLASVVGLMLVAVASFALVPQIFFPPADRAQFMIDHWRGEGTRIETTAADVARLESWLSQHPEVESYTAFIGEGSPRFYLPMMPELPNPALAQILVQVEDVDRLHDIIAETREWMDGRFPGAEPRVRPMQLGEPVRYPVELRLSGPQDRAELRATADRVLEWMEGHPDLERPRHDWRERTLTLDVQVDQDRVRAAGLSSAEVAETLEAGVSGMPIGVFRDGDQALPVLWRFPEDERRDLAQLHTLEIWPRDGGAAVPLGQVAEVEPVFDEAVIWRHDRRPTVTLQADLAPGATASGFVREADPVIDTLLQGTGNAGRVERAWGGEFEAAADAQASVLAPVPVVLGLMVVLLLWQFNSFRNTLVVALSVPLAVVGVVAGLLLFRQPFGFIALLGAMSLGGILLRNAIVLVEQAELERRRGLDPLEALIEAAVNRFRPVLLTALTTILGMIPLALSGPFWAPLAIAVMSGLAAGTVLILGVVPVLYATLHRLPRPA</sequence>
<feature type="transmembrane region" description="Helical" evidence="1">
    <location>
        <begin position="876"/>
        <end position="895"/>
    </location>
</feature>
<gene>
    <name evidence="2" type="ORF">B1A74_05360</name>
</gene>
<dbReference type="GO" id="GO:0005886">
    <property type="term" value="C:plasma membrane"/>
    <property type="evidence" value="ECO:0007669"/>
    <property type="project" value="TreeGrafter"/>
</dbReference>
<feature type="transmembrane region" description="Helical" evidence="1">
    <location>
        <begin position="348"/>
        <end position="367"/>
    </location>
</feature>
<dbReference type="GO" id="GO:0042910">
    <property type="term" value="F:xenobiotic transmembrane transporter activity"/>
    <property type="evidence" value="ECO:0007669"/>
    <property type="project" value="TreeGrafter"/>
</dbReference>
<evidence type="ECO:0000313" key="3">
    <source>
        <dbReference type="Proteomes" id="UP000189177"/>
    </source>
</evidence>
<dbReference type="SUPFAM" id="SSF82714">
    <property type="entry name" value="Multidrug efflux transporter AcrB TolC docking domain, DN and DC subdomains"/>
    <property type="match status" value="2"/>
</dbReference>
<evidence type="ECO:0000256" key="1">
    <source>
        <dbReference type="SAM" id="Phobius"/>
    </source>
</evidence>
<dbReference type="Pfam" id="PF00873">
    <property type="entry name" value="ACR_tran"/>
    <property type="match status" value="1"/>
</dbReference>
<dbReference type="InterPro" id="IPR027463">
    <property type="entry name" value="AcrB_DN_DC_subdom"/>
</dbReference>
<dbReference type="PRINTS" id="PR00702">
    <property type="entry name" value="ACRIFLAVINRP"/>
</dbReference>
<protein>
    <submittedName>
        <fullName evidence="2">MFS transporter</fullName>
    </submittedName>
</protein>
<dbReference type="Gene3D" id="1.20.1640.10">
    <property type="entry name" value="Multidrug efflux transporter AcrB transmembrane domain"/>
    <property type="match status" value="2"/>
</dbReference>
<comment type="caution">
    <text evidence="2">The sequence shown here is derived from an EMBL/GenBank/DDBJ whole genome shotgun (WGS) entry which is preliminary data.</text>
</comment>
<name>A0A1V2ZZN2_9GAMM</name>
<keyword evidence="3" id="KW-1185">Reference proteome</keyword>
<feature type="transmembrane region" description="Helical" evidence="1">
    <location>
        <begin position="445"/>
        <end position="464"/>
    </location>
</feature>
<feature type="transmembrane region" description="Helical" evidence="1">
    <location>
        <begin position="928"/>
        <end position="949"/>
    </location>
</feature>
<dbReference type="PANTHER" id="PTHR32063:SF18">
    <property type="entry name" value="CATION EFFLUX SYSTEM PROTEIN"/>
    <property type="match status" value="1"/>
</dbReference>
<dbReference type="Gene3D" id="3.30.70.1440">
    <property type="entry name" value="Multidrug efflux transporter AcrB pore domain"/>
    <property type="match status" value="1"/>
</dbReference>
<dbReference type="Proteomes" id="UP000189177">
    <property type="component" value="Unassembled WGS sequence"/>
</dbReference>
<keyword evidence="1" id="KW-0812">Transmembrane</keyword>
<feature type="transmembrane region" description="Helical" evidence="1">
    <location>
        <begin position="25"/>
        <end position="42"/>
    </location>
</feature>
<dbReference type="SUPFAM" id="SSF82693">
    <property type="entry name" value="Multidrug efflux transporter AcrB pore domain, PN1, PN2, PC1 and PC2 subdomains"/>
    <property type="match status" value="2"/>
</dbReference>
<feature type="transmembrane region" description="Helical" evidence="1">
    <location>
        <begin position="977"/>
        <end position="995"/>
    </location>
</feature>
<evidence type="ECO:0000313" key="2">
    <source>
        <dbReference type="EMBL" id="OOC10529.1"/>
    </source>
</evidence>
<dbReference type="InterPro" id="IPR001036">
    <property type="entry name" value="Acrflvin-R"/>
</dbReference>
<dbReference type="Gene3D" id="3.30.2090.10">
    <property type="entry name" value="Multidrug efflux transporter AcrB TolC docking domain, DN and DC subdomains"/>
    <property type="match status" value="2"/>
</dbReference>
<feature type="transmembrane region" description="Helical" evidence="1">
    <location>
        <begin position="902"/>
        <end position="922"/>
    </location>
</feature>
<feature type="transmembrane region" description="Helical" evidence="1">
    <location>
        <begin position="542"/>
        <end position="564"/>
    </location>
</feature>
<dbReference type="Gene3D" id="3.30.70.1320">
    <property type="entry name" value="Multidrug efflux transporter AcrB pore domain like"/>
    <property type="match status" value="1"/>
</dbReference>
<dbReference type="Gene3D" id="3.30.70.1430">
    <property type="entry name" value="Multidrug efflux transporter AcrB pore domain"/>
    <property type="match status" value="2"/>
</dbReference>
<feature type="transmembrane region" description="Helical" evidence="1">
    <location>
        <begin position="374"/>
        <end position="394"/>
    </location>
</feature>
<feature type="transmembrane region" description="Helical" evidence="1">
    <location>
        <begin position="400"/>
        <end position="424"/>
    </location>
</feature>
<dbReference type="SUPFAM" id="SSF82866">
    <property type="entry name" value="Multidrug efflux transporter AcrB transmembrane domain"/>
    <property type="match status" value="2"/>
</dbReference>
<dbReference type="AlphaFoldDB" id="A0A1V2ZZN2"/>
<dbReference type="PANTHER" id="PTHR32063">
    <property type="match status" value="1"/>
</dbReference>
<keyword evidence="1" id="KW-0472">Membrane</keyword>
<organism evidence="2 3">
    <name type="scientific">Thioalkalivibrio halophilus</name>
    <dbReference type="NCBI Taxonomy" id="252474"/>
    <lineage>
        <taxon>Bacteria</taxon>
        <taxon>Pseudomonadati</taxon>
        <taxon>Pseudomonadota</taxon>
        <taxon>Gammaproteobacteria</taxon>
        <taxon>Chromatiales</taxon>
        <taxon>Ectothiorhodospiraceae</taxon>
        <taxon>Thioalkalivibrio</taxon>
    </lineage>
</organism>
<keyword evidence="1" id="KW-1133">Transmembrane helix</keyword>
<dbReference type="EMBL" id="MUZR01000014">
    <property type="protein sequence ID" value="OOC10529.1"/>
    <property type="molecule type" value="Genomic_DNA"/>
</dbReference>
<feature type="transmembrane region" description="Helical" evidence="1">
    <location>
        <begin position="1001"/>
        <end position="1027"/>
    </location>
</feature>
<feature type="transmembrane region" description="Helical" evidence="1">
    <location>
        <begin position="476"/>
        <end position="500"/>
    </location>
</feature>
<reference evidence="2 3" key="1">
    <citation type="submission" date="2017-02" db="EMBL/GenBank/DDBJ databases">
        <title>Genomic diversity within the haloalkaliphilic genus Thioalkalivibrio.</title>
        <authorList>
            <person name="Ahn A.-C."/>
            <person name="Meier-Kolthoff J."/>
            <person name="Overmars L."/>
            <person name="Richter M."/>
            <person name="Woyke T."/>
            <person name="Sorokin D.Y."/>
            <person name="Muyzer G."/>
        </authorList>
    </citation>
    <scope>NUCLEOTIDE SEQUENCE [LARGE SCALE GENOMIC DNA]</scope>
    <source>
        <strain evidence="2 3">HL17</strain>
    </source>
</reference>
<proteinExistence type="predicted"/>
<dbReference type="STRING" id="252474.B1A74_05360"/>